<dbReference type="AlphaFoldDB" id="A0A8S3D231"/>
<name>A0A8S3D231_9BILA</name>
<reference evidence="1" key="1">
    <citation type="submission" date="2021-02" db="EMBL/GenBank/DDBJ databases">
        <authorList>
            <person name="Nowell W R."/>
        </authorList>
    </citation>
    <scope>NUCLEOTIDE SEQUENCE</scope>
</reference>
<comment type="caution">
    <text evidence="1">The sequence shown here is derived from an EMBL/GenBank/DDBJ whole genome shotgun (WGS) entry which is preliminary data.</text>
</comment>
<dbReference type="Proteomes" id="UP000681720">
    <property type="component" value="Unassembled WGS sequence"/>
</dbReference>
<feature type="non-terminal residue" evidence="1">
    <location>
        <position position="56"/>
    </location>
</feature>
<evidence type="ECO:0000313" key="2">
    <source>
        <dbReference type="Proteomes" id="UP000681720"/>
    </source>
</evidence>
<proteinExistence type="predicted"/>
<accession>A0A8S3D231</accession>
<evidence type="ECO:0000313" key="1">
    <source>
        <dbReference type="EMBL" id="CAF4972073.1"/>
    </source>
</evidence>
<protein>
    <submittedName>
        <fullName evidence="1">Uncharacterized protein</fullName>
    </submittedName>
</protein>
<dbReference type="EMBL" id="CAJOBJ010197111">
    <property type="protein sequence ID" value="CAF4972073.1"/>
    <property type="molecule type" value="Genomic_DNA"/>
</dbReference>
<organism evidence="1 2">
    <name type="scientific">Rotaria magnacalcarata</name>
    <dbReference type="NCBI Taxonomy" id="392030"/>
    <lineage>
        <taxon>Eukaryota</taxon>
        <taxon>Metazoa</taxon>
        <taxon>Spiralia</taxon>
        <taxon>Gnathifera</taxon>
        <taxon>Rotifera</taxon>
        <taxon>Eurotatoria</taxon>
        <taxon>Bdelloidea</taxon>
        <taxon>Philodinida</taxon>
        <taxon>Philodinidae</taxon>
        <taxon>Rotaria</taxon>
    </lineage>
</organism>
<gene>
    <name evidence="1" type="ORF">GIL414_LOCUS55478</name>
</gene>
<sequence>MSSDNISVEANSDSFYADLDLYNQQTLDEFVDSIFGSESNLFESNIAGVCDQQNLI</sequence>